<dbReference type="Gramene" id="TKW02848">
    <property type="protein sequence ID" value="TKW02848"/>
    <property type="gene ID" value="SEVIR_7G035358v2"/>
</dbReference>
<gene>
    <name evidence="2" type="ORF">SEVIR_7G035358v2</name>
</gene>
<dbReference type="AlphaFoldDB" id="A0A4U6TK30"/>
<sequence>MAFGALVASRMARSSCTLASTGTQWPERRQRKQRTGSRQSATRWQVLRQTKNLPRIFWRKACRAVETWSPWVDVGRFGWSECVVLLCIASWWRLERWCRCTQLQLLSGAWMWPWR</sequence>
<evidence type="ECO:0000256" key="1">
    <source>
        <dbReference type="SAM" id="MobiDB-lite"/>
    </source>
</evidence>
<dbReference type="Proteomes" id="UP000298652">
    <property type="component" value="Chromosome 7"/>
</dbReference>
<keyword evidence="3" id="KW-1185">Reference proteome</keyword>
<dbReference type="EMBL" id="CM016558">
    <property type="protein sequence ID" value="TKW02848.1"/>
    <property type="molecule type" value="Genomic_DNA"/>
</dbReference>
<protein>
    <submittedName>
        <fullName evidence="2">Uncharacterized protein</fullName>
    </submittedName>
</protein>
<name>A0A4U6TK30_SETVI</name>
<feature type="region of interest" description="Disordered" evidence="1">
    <location>
        <begin position="17"/>
        <end position="41"/>
    </location>
</feature>
<organism evidence="2 3">
    <name type="scientific">Setaria viridis</name>
    <name type="common">Green bristlegrass</name>
    <name type="synonym">Setaria italica subsp. viridis</name>
    <dbReference type="NCBI Taxonomy" id="4556"/>
    <lineage>
        <taxon>Eukaryota</taxon>
        <taxon>Viridiplantae</taxon>
        <taxon>Streptophyta</taxon>
        <taxon>Embryophyta</taxon>
        <taxon>Tracheophyta</taxon>
        <taxon>Spermatophyta</taxon>
        <taxon>Magnoliopsida</taxon>
        <taxon>Liliopsida</taxon>
        <taxon>Poales</taxon>
        <taxon>Poaceae</taxon>
        <taxon>PACMAD clade</taxon>
        <taxon>Panicoideae</taxon>
        <taxon>Panicodae</taxon>
        <taxon>Paniceae</taxon>
        <taxon>Cenchrinae</taxon>
        <taxon>Setaria</taxon>
    </lineage>
</organism>
<evidence type="ECO:0000313" key="2">
    <source>
        <dbReference type="EMBL" id="TKW02848.1"/>
    </source>
</evidence>
<reference evidence="2" key="1">
    <citation type="submission" date="2019-03" db="EMBL/GenBank/DDBJ databases">
        <title>WGS assembly of Setaria viridis.</title>
        <authorList>
            <person name="Huang P."/>
            <person name="Jenkins J."/>
            <person name="Grimwood J."/>
            <person name="Barry K."/>
            <person name="Healey A."/>
            <person name="Mamidi S."/>
            <person name="Sreedasyam A."/>
            <person name="Shu S."/>
            <person name="Feldman M."/>
            <person name="Wu J."/>
            <person name="Yu Y."/>
            <person name="Chen C."/>
            <person name="Johnson J."/>
            <person name="Rokhsar D."/>
            <person name="Baxter I."/>
            <person name="Schmutz J."/>
            <person name="Brutnell T."/>
            <person name="Kellogg E."/>
        </authorList>
    </citation>
    <scope>NUCLEOTIDE SEQUENCE [LARGE SCALE GENOMIC DNA]</scope>
</reference>
<proteinExistence type="predicted"/>
<evidence type="ECO:0000313" key="3">
    <source>
        <dbReference type="Proteomes" id="UP000298652"/>
    </source>
</evidence>
<accession>A0A4U6TK30</accession>